<feature type="region of interest" description="Disordered" evidence="1">
    <location>
        <begin position="1"/>
        <end position="27"/>
    </location>
</feature>
<evidence type="ECO:0000313" key="3">
    <source>
        <dbReference type="Proteomes" id="UP000322899"/>
    </source>
</evidence>
<name>A0A5A8E6A0_CAFRO</name>
<dbReference type="Proteomes" id="UP000322899">
    <property type="component" value="Unassembled WGS sequence"/>
</dbReference>
<organism evidence="2 3">
    <name type="scientific">Cafeteria roenbergensis</name>
    <name type="common">Marine flagellate</name>
    <dbReference type="NCBI Taxonomy" id="33653"/>
    <lineage>
        <taxon>Eukaryota</taxon>
        <taxon>Sar</taxon>
        <taxon>Stramenopiles</taxon>
        <taxon>Bigyra</taxon>
        <taxon>Opalozoa</taxon>
        <taxon>Bicosoecida</taxon>
        <taxon>Cafeteriaceae</taxon>
        <taxon>Cafeteria</taxon>
    </lineage>
</organism>
<dbReference type="AlphaFoldDB" id="A0A5A8E6A0"/>
<dbReference type="EMBL" id="VLTO01000042">
    <property type="protein sequence ID" value="KAA0172848.1"/>
    <property type="molecule type" value="Genomic_DNA"/>
</dbReference>
<reference evidence="2 3" key="1">
    <citation type="submission" date="2019-07" db="EMBL/GenBank/DDBJ databases">
        <title>Genomes of Cafeteria roenbergensis.</title>
        <authorList>
            <person name="Fischer M.G."/>
            <person name="Hackl T."/>
            <person name="Roman M."/>
        </authorList>
    </citation>
    <scope>NUCLEOTIDE SEQUENCE [LARGE SCALE GENOMIC DNA]</scope>
    <source>
        <strain evidence="2 3">E4-10P</strain>
    </source>
</reference>
<gene>
    <name evidence="2" type="ORF">FNF27_05709</name>
</gene>
<dbReference type="OrthoDB" id="10531519at2759"/>
<feature type="compositionally biased region" description="Basic and acidic residues" evidence="1">
    <location>
        <begin position="131"/>
        <end position="144"/>
    </location>
</feature>
<proteinExistence type="predicted"/>
<sequence length="381" mass="42006">MAARRRRAAANGPDPIEEARKALDSSSHVGARVDVLLEDRGLSMGSGKVSRKARAWRPSSLLPTASSAADFEGHVKVVELDSPGRRHRHINRAIKARNAEVAEEEAFLRRRLAQRIDSGAVGPDGKPLYVKKRDAARDAERDKGSSASDGTPSALGRGALTEADLDVRDPVQHSALVHLRNFRLTRTAGLTPKQVHMLQGMPGNLRGSFRARVVDRFVTRVVLLSKQHRGARAAMRARGVISKQAASHMSSARYLVESQKRFLPTSLDQIRGEVLEEMLSEIQTRKEMMPGDAEAIQARLAQIFRGTALERITRQGRERLKSKESSLSSNKQFARQLALFWGRKLRMRAMQSKAARLEREAAEAGEGAGAARPRLTPSRAC</sequence>
<accession>A0A5A8E6A0</accession>
<protein>
    <submittedName>
        <fullName evidence="2">Uncharacterized protein</fullName>
    </submittedName>
</protein>
<comment type="caution">
    <text evidence="2">The sequence shown here is derived from an EMBL/GenBank/DDBJ whole genome shotgun (WGS) entry which is preliminary data.</text>
</comment>
<evidence type="ECO:0000256" key="1">
    <source>
        <dbReference type="SAM" id="MobiDB-lite"/>
    </source>
</evidence>
<evidence type="ECO:0000313" key="2">
    <source>
        <dbReference type="EMBL" id="KAA0172848.1"/>
    </source>
</evidence>
<feature type="region of interest" description="Disordered" evidence="1">
    <location>
        <begin position="123"/>
        <end position="157"/>
    </location>
</feature>
<feature type="region of interest" description="Disordered" evidence="1">
    <location>
        <begin position="362"/>
        <end position="381"/>
    </location>
</feature>